<sequence>MSEYSAKSVLDKGTIPPVDSNDVLGGSFGAHIDQYLNKQPFDGPDGYVFRKISYRAATKNTGLADAGGTMATTAGEVLMTFKMDELCRGMIDATSFTGSTANDRTTTYINDDQDQESNNLENAVTITNEAKLQRGDIPLGAILVLEDARSTDNQNGSVFAGMVPVDNNDHKFSTDNSSKYGVFPSATSGVPHIISQSISKHYIGGAAKTKRLAVASRAFNTAIPVRFTDETAGKVVDSAFSATFGGDISTPVHCIGLSGITLDDCDNIFGNLHIYALCGPRTTGLSQPEIDYNFSVKECLKLGASSGHVHYET</sequence>
<evidence type="ECO:0000313" key="1">
    <source>
        <dbReference type="EMBL" id="GBH22040.1"/>
    </source>
</evidence>
<dbReference type="EMBL" id="BDQA01000566">
    <property type="protein sequence ID" value="GBH22040.1"/>
    <property type="molecule type" value="Genomic_RNA"/>
</dbReference>
<comment type="caution">
    <text evidence="1">The sequence shown here is derived from an EMBL/GenBank/DDBJ whole genome shotgun (WGS) entry which is preliminary data.</text>
</comment>
<reference evidence="1" key="1">
    <citation type="submission" date="2017-04" db="EMBL/GenBank/DDBJ databases">
        <title>Unveiling RNA virosphere associated with marine microorganisms.</title>
        <authorList>
            <person name="Urayama S."/>
            <person name="Takaki Y."/>
            <person name="Nishi S."/>
            <person name="Yoshida Y."/>
            <person name="Deguchi S."/>
            <person name="Takai K."/>
            <person name="Nunoura T."/>
        </authorList>
    </citation>
    <scope>NUCLEOTIDE SEQUENCE</scope>
</reference>
<protein>
    <submittedName>
        <fullName evidence="1">Uncharacterized protein</fullName>
    </submittedName>
</protein>
<name>A0A2V0RM78_9ZZZZ</name>
<accession>A0A2V0RM78</accession>
<proteinExistence type="predicted"/>
<dbReference type="AlphaFoldDB" id="A0A2V0RM78"/>
<organism evidence="1">
    <name type="scientific">viral metagenome</name>
    <dbReference type="NCBI Taxonomy" id="1070528"/>
    <lineage>
        <taxon>unclassified sequences</taxon>
        <taxon>metagenomes</taxon>
        <taxon>organismal metagenomes</taxon>
    </lineage>
</organism>